<evidence type="ECO:0000313" key="2">
    <source>
        <dbReference type="Proteomes" id="UP000593578"/>
    </source>
</evidence>
<gene>
    <name evidence="1" type="ORF">Gorai_024526</name>
</gene>
<organism evidence="1 2">
    <name type="scientific">Gossypium raimondii</name>
    <name type="common">Peruvian cotton</name>
    <name type="synonym">Gossypium klotzschianum subsp. raimondii</name>
    <dbReference type="NCBI Taxonomy" id="29730"/>
    <lineage>
        <taxon>Eukaryota</taxon>
        <taxon>Viridiplantae</taxon>
        <taxon>Streptophyta</taxon>
        <taxon>Embryophyta</taxon>
        <taxon>Tracheophyta</taxon>
        <taxon>Spermatophyta</taxon>
        <taxon>Magnoliopsida</taxon>
        <taxon>eudicotyledons</taxon>
        <taxon>Gunneridae</taxon>
        <taxon>Pentapetalae</taxon>
        <taxon>rosids</taxon>
        <taxon>malvids</taxon>
        <taxon>Malvales</taxon>
        <taxon>Malvaceae</taxon>
        <taxon>Malvoideae</taxon>
        <taxon>Gossypium</taxon>
    </lineage>
</organism>
<name>A0A7J8NZR0_GOSRA</name>
<reference evidence="1 2" key="1">
    <citation type="journal article" date="2019" name="Genome Biol. Evol.">
        <title>Insights into the evolution of the New World diploid cottons (Gossypium, subgenus Houzingenia) based on genome sequencing.</title>
        <authorList>
            <person name="Grover C.E."/>
            <person name="Arick M.A. 2nd"/>
            <person name="Thrash A."/>
            <person name="Conover J.L."/>
            <person name="Sanders W.S."/>
            <person name="Peterson D.G."/>
            <person name="Frelichowski J.E."/>
            <person name="Scheffler J.A."/>
            <person name="Scheffler B.E."/>
            <person name="Wendel J.F."/>
        </authorList>
    </citation>
    <scope>NUCLEOTIDE SEQUENCE [LARGE SCALE GENOMIC DNA]</scope>
    <source>
        <strain evidence="1">8</strain>
        <tissue evidence="1">Leaf</tissue>
    </source>
</reference>
<accession>A0A7J8NZR0</accession>
<comment type="caution">
    <text evidence="1">The sequence shown here is derived from an EMBL/GenBank/DDBJ whole genome shotgun (WGS) entry which is preliminary data.</text>
</comment>
<sequence length="127" mass="14269">MNSVWLREEVDGDKRRIGTEFRGFRMGQQQLGWKIKYGKSVDPILGFNLEGGFSYVGRGKENLAPNVMDHDLKDVALVGEEGKKRSREIIEDLTGKEETSNILARSKRMVDLNHLSSAAAKCQADQT</sequence>
<protein>
    <submittedName>
        <fullName evidence="1">Uncharacterized protein</fullName>
    </submittedName>
</protein>
<evidence type="ECO:0000313" key="1">
    <source>
        <dbReference type="EMBL" id="MBA0582376.1"/>
    </source>
</evidence>
<dbReference type="Proteomes" id="UP000593578">
    <property type="component" value="Unassembled WGS sequence"/>
</dbReference>
<proteinExistence type="predicted"/>
<dbReference type="AlphaFoldDB" id="A0A7J8NZR0"/>
<dbReference type="EMBL" id="JABEZZ010000003">
    <property type="protein sequence ID" value="MBA0582376.1"/>
    <property type="molecule type" value="Genomic_DNA"/>
</dbReference>